<evidence type="ECO:0000313" key="3">
    <source>
        <dbReference type="Proteomes" id="UP000265916"/>
    </source>
</evidence>
<keyword evidence="3" id="KW-1185">Reference proteome</keyword>
<sequence>MTSKLLTRVAQALCVVGAFALAACDKNSAPETAANNAPAAEQTATTKDVAASLDDVTIKQGLEALSQTLSNPANSEQLRKINHALVGTSDERLAFINKYMQDNKDIYPDYALVYQANGAYVKQKNEAYTDEIDISDEAVKDFLAYSFVNNYELIAKDFKYFSGLNVAEYYYSLYGVPLALNLYPDDFPNRLLDDAGQASLYEFLATPGLKEELPKQILLECQTYGNYQLVTTGLTGQMLDLANKYNAQALGFCQNIEKAAKDLAEKEKAEENK</sequence>
<gene>
    <name evidence="2" type="ORF">CKF58_01880</name>
</gene>
<accession>A0A3A1YNI5</accession>
<proteinExistence type="predicted"/>
<feature type="signal peptide" evidence="1">
    <location>
        <begin position="1"/>
        <end position="22"/>
    </location>
</feature>
<evidence type="ECO:0000313" key="2">
    <source>
        <dbReference type="EMBL" id="RIY39722.1"/>
    </source>
</evidence>
<name>A0A3A1YNI5_9GAMM</name>
<dbReference type="RefSeq" id="WP_119530296.1">
    <property type="nucleotide sequence ID" value="NZ_JBHSSP010000037.1"/>
</dbReference>
<reference evidence="2 3" key="1">
    <citation type="submission" date="2017-08" db="EMBL/GenBank/DDBJ databases">
        <title>Reclassification of Bisgaard taxon 37 and 44.</title>
        <authorList>
            <person name="Christensen H."/>
        </authorList>
    </citation>
    <scope>NUCLEOTIDE SEQUENCE [LARGE SCALE GENOMIC DNA]</scope>
    <source>
        <strain evidence="2 3">111</strain>
    </source>
</reference>
<comment type="caution">
    <text evidence="2">The sequence shown here is derived from an EMBL/GenBank/DDBJ whole genome shotgun (WGS) entry which is preliminary data.</text>
</comment>
<organism evidence="2 3">
    <name type="scientific">Psittacicella hinzii</name>
    <dbReference type="NCBI Taxonomy" id="2028575"/>
    <lineage>
        <taxon>Bacteria</taxon>
        <taxon>Pseudomonadati</taxon>
        <taxon>Pseudomonadota</taxon>
        <taxon>Gammaproteobacteria</taxon>
        <taxon>Pasteurellales</taxon>
        <taxon>Psittacicellaceae</taxon>
        <taxon>Psittacicella</taxon>
    </lineage>
</organism>
<evidence type="ECO:0008006" key="4">
    <source>
        <dbReference type="Google" id="ProtNLM"/>
    </source>
</evidence>
<evidence type="ECO:0000256" key="1">
    <source>
        <dbReference type="SAM" id="SignalP"/>
    </source>
</evidence>
<dbReference type="Proteomes" id="UP000265916">
    <property type="component" value="Unassembled WGS sequence"/>
</dbReference>
<protein>
    <recommendedName>
        <fullName evidence="4">Lipoprotein</fullName>
    </recommendedName>
</protein>
<dbReference type="EMBL" id="NRJG01000028">
    <property type="protein sequence ID" value="RIY39722.1"/>
    <property type="molecule type" value="Genomic_DNA"/>
</dbReference>
<keyword evidence="1" id="KW-0732">Signal</keyword>
<dbReference type="AlphaFoldDB" id="A0A3A1YNI5"/>
<dbReference type="PROSITE" id="PS51257">
    <property type="entry name" value="PROKAR_LIPOPROTEIN"/>
    <property type="match status" value="1"/>
</dbReference>
<feature type="chain" id="PRO_5017405250" description="Lipoprotein" evidence="1">
    <location>
        <begin position="23"/>
        <end position="273"/>
    </location>
</feature>